<gene>
    <name evidence="2" type="ORF">BTJ68_02410</name>
</gene>
<sequence length="270" mass="31247">MFGQTSTVSIQFLSDIHLDRLLYKPVPIPPAAPILLLIGDIGRFDDYVQYRDFLIHHSAHFEKLILMAGNHEFYSSSRTEGRAAAERLVHEPQMNGKLLFLDRGRFDIPDTNITILGCTLHSHIASDYTKLTQDFARIKDWRVADHNQEHEKDLTWLKTSIADCSKEQPQRKIVVATHYAPAFEKTTHPANENNAISQCFSSHTLAALKHWKGAQHVKYWLFGHTHWNTRFKSGGTIVMSNCRSNDSSRLSWWQKRFRYRAFDEQAKIEL</sequence>
<reference evidence="2 3" key="1">
    <citation type="submission" date="2017-01" db="EMBL/GenBank/DDBJ databases">
        <title>The recent genome duplication of the halophilic yeast Hortaea werneckii: insights from long-read sequencing.</title>
        <authorList>
            <person name="Sinha S."/>
            <person name="Flibotte S."/>
            <person name="Neira M."/>
            <person name="Lenassi M."/>
            <person name="Gostincar C."/>
            <person name="Stajich J.E."/>
            <person name="Nislow C.E."/>
        </authorList>
    </citation>
    <scope>NUCLEOTIDE SEQUENCE [LARGE SCALE GENOMIC DNA]</scope>
    <source>
        <strain evidence="2 3">EXF-2000</strain>
    </source>
</reference>
<dbReference type="PANTHER" id="PTHR37844:SF2">
    <property type="entry name" value="SER_THR PROTEIN PHOSPHATASE SUPERFAMILY (AFU_ORTHOLOGUE AFUA_1G14840)"/>
    <property type="match status" value="1"/>
</dbReference>
<dbReference type="SUPFAM" id="SSF56300">
    <property type="entry name" value="Metallo-dependent phosphatases"/>
    <property type="match status" value="1"/>
</dbReference>
<comment type="caution">
    <text evidence="2">The sequence shown here is derived from an EMBL/GenBank/DDBJ whole genome shotgun (WGS) entry which is preliminary data.</text>
</comment>
<accession>A0A1Z5TPT3</accession>
<evidence type="ECO:0000313" key="3">
    <source>
        <dbReference type="Proteomes" id="UP000194280"/>
    </source>
</evidence>
<dbReference type="InParanoid" id="A0A1Z5TPT3"/>
<evidence type="ECO:0000259" key="1">
    <source>
        <dbReference type="Pfam" id="PF00149"/>
    </source>
</evidence>
<organism evidence="2 3">
    <name type="scientific">Hortaea werneckii EXF-2000</name>
    <dbReference type="NCBI Taxonomy" id="1157616"/>
    <lineage>
        <taxon>Eukaryota</taxon>
        <taxon>Fungi</taxon>
        <taxon>Dikarya</taxon>
        <taxon>Ascomycota</taxon>
        <taxon>Pezizomycotina</taxon>
        <taxon>Dothideomycetes</taxon>
        <taxon>Dothideomycetidae</taxon>
        <taxon>Mycosphaerellales</taxon>
        <taxon>Teratosphaeriaceae</taxon>
        <taxon>Hortaea</taxon>
    </lineage>
</organism>
<dbReference type="Gene3D" id="3.60.21.10">
    <property type="match status" value="1"/>
</dbReference>
<dbReference type="Proteomes" id="UP000194280">
    <property type="component" value="Unassembled WGS sequence"/>
</dbReference>
<dbReference type="VEuPathDB" id="FungiDB:BTJ68_02410"/>
<proteinExistence type="predicted"/>
<dbReference type="AlphaFoldDB" id="A0A1Z5TPT3"/>
<keyword evidence="3" id="KW-1185">Reference proteome</keyword>
<feature type="domain" description="Calcineurin-like phosphoesterase" evidence="1">
    <location>
        <begin position="13"/>
        <end position="227"/>
    </location>
</feature>
<dbReference type="InterPro" id="IPR004843">
    <property type="entry name" value="Calcineurin-like_PHP"/>
</dbReference>
<dbReference type="InterPro" id="IPR029052">
    <property type="entry name" value="Metallo-depent_PP-like"/>
</dbReference>
<dbReference type="PANTHER" id="PTHR37844">
    <property type="entry name" value="SER/THR PROTEIN PHOSPHATASE SUPERFAMILY (AFU_ORTHOLOGUE AFUA_1G14840)"/>
    <property type="match status" value="1"/>
</dbReference>
<dbReference type="OrthoDB" id="550558at2759"/>
<dbReference type="Pfam" id="PF00149">
    <property type="entry name" value="Metallophos"/>
    <property type="match status" value="1"/>
</dbReference>
<protein>
    <recommendedName>
        <fullName evidence="1">Calcineurin-like phosphoesterase domain-containing protein</fullName>
    </recommendedName>
</protein>
<dbReference type="GO" id="GO:0016787">
    <property type="term" value="F:hydrolase activity"/>
    <property type="evidence" value="ECO:0007669"/>
    <property type="project" value="InterPro"/>
</dbReference>
<name>A0A1Z5TPT3_HORWE</name>
<evidence type="ECO:0000313" key="2">
    <source>
        <dbReference type="EMBL" id="OTA37931.1"/>
    </source>
</evidence>
<dbReference type="EMBL" id="MUNK01000015">
    <property type="protein sequence ID" value="OTA37931.1"/>
    <property type="molecule type" value="Genomic_DNA"/>
</dbReference>